<evidence type="ECO:0000313" key="4">
    <source>
        <dbReference type="Proteomes" id="UP000001876"/>
    </source>
</evidence>
<feature type="region of interest" description="Disordered" evidence="1">
    <location>
        <begin position="190"/>
        <end position="214"/>
    </location>
</feature>
<dbReference type="PANTHER" id="PTHR12292">
    <property type="entry name" value="RWD DOMAIN-CONTAINING PROTEIN"/>
    <property type="match status" value="1"/>
</dbReference>
<dbReference type="Proteomes" id="UP000001876">
    <property type="component" value="Unassembled WGS sequence"/>
</dbReference>
<dbReference type="SUPFAM" id="SSF54495">
    <property type="entry name" value="UBC-like"/>
    <property type="match status" value="1"/>
</dbReference>
<accession>C1N3D5</accession>
<dbReference type="GeneID" id="9688032"/>
<feature type="compositionally biased region" description="Low complexity" evidence="1">
    <location>
        <begin position="199"/>
        <end position="211"/>
    </location>
</feature>
<feature type="domain" description="RWD" evidence="2">
    <location>
        <begin position="10"/>
        <end position="129"/>
    </location>
</feature>
<dbReference type="InterPro" id="IPR006575">
    <property type="entry name" value="RWD_dom"/>
</dbReference>
<feature type="compositionally biased region" description="Acidic residues" evidence="1">
    <location>
        <begin position="283"/>
        <end position="300"/>
    </location>
</feature>
<feature type="region of interest" description="Disordered" evidence="1">
    <location>
        <begin position="230"/>
        <end position="300"/>
    </location>
</feature>
<dbReference type="Gene3D" id="3.10.110.10">
    <property type="entry name" value="Ubiquitin Conjugating Enzyme"/>
    <property type="match status" value="1"/>
</dbReference>
<feature type="compositionally biased region" description="Acidic residues" evidence="1">
    <location>
        <begin position="251"/>
        <end position="270"/>
    </location>
</feature>
<dbReference type="AlphaFoldDB" id="C1N3D5"/>
<gene>
    <name evidence="3" type="ORF">MICPUCDRAFT_52134</name>
</gene>
<keyword evidence="4" id="KW-1185">Reference proteome</keyword>
<dbReference type="InterPro" id="IPR016135">
    <property type="entry name" value="UBQ-conjugating_enzyme/RWD"/>
</dbReference>
<protein>
    <submittedName>
        <fullName evidence="3">Predicted protein</fullName>
    </submittedName>
</protein>
<dbReference type="RefSeq" id="XP_003062359.1">
    <property type="nucleotide sequence ID" value="XM_003062313.1"/>
</dbReference>
<organism evidence="4">
    <name type="scientific">Micromonas pusilla (strain CCMP1545)</name>
    <name type="common">Picoplanktonic green alga</name>
    <dbReference type="NCBI Taxonomy" id="564608"/>
    <lineage>
        <taxon>Eukaryota</taxon>
        <taxon>Viridiplantae</taxon>
        <taxon>Chlorophyta</taxon>
        <taxon>Mamiellophyceae</taxon>
        <taxon>Mamiellales</taxon>
        <taxon>Mamiellaceae</taxon>
        <taxon>Micromonas</taxon>
    </lineage>
</organism>
<dbReference type="InterPro" id="IPR040213">
    <property type="entry name" value="GIR2-like"/>
</dbReference>
<reference evidence="3 4" key="1">
    <citation type="journal article" date="2009" name="Science">
        <title>Green evolution and dynamic adaptations revealed by genomes of the marine picoeukaryotes Micromonas.</title>
        <authorList>
            <person name="Worden A.Z."/>
            <person name="Lee J.H."/>
            <person name="Mock T."/>
            <person name="Rouze P."/>
            <person name="Simmons M.P."/>
            <person name="Aerts A.L."/>
            <person name="Allen A.E."/>
            <person name="Cuvelier M.L."/>
            <person name="Derelle E."/>
            <person name="Everett M.V."/>
            <person name="Foulon E."/>
            <person name="Grimwood J."/>
            <person name="Gundlach H."/>
            <person name="Henrissat B."/>
            <person name="Napoli C."/>
            <person name="McDonald S.M."/>
            <person name="Parker M.S."/>
            <person name="Rombauts S."/>
            <person name="Salamov A."/>
            <person name="Von Dassow P."/>
            <person name="Badger J.H."/>
            <person name="Coutinho P.M."/>
            <person name="Demir E."/>
            <person name="Dubchak I."/>
            <person name="Gentemann C."/>
            <person name="Eikrem W."/>
            <person name="Gready J.E."/>
            <person name="John U."/>
            <person name="Lanier W."/>
            <person name="Lindquist E.A."/>
            <person name="Lucas S."/>
            <person name="Mayer K.F."/>
            <person name="Moreau H."/>
            <person name="Not F."/>
            <person name="Otillar R."/>
            <person name="Panaud O."/>
            <person name="Pangilinan J."/>
            <person name="Paulsen I."/>
            <person name="Piegu B."/>
            <person name="Poliakov A."/>
            <person name="Robbens S."/>
            <person name="Schmutz J."/>
            <person name="Toulza E."/>
            <person name="Wyss T."/>
            <person name="Zelensky A."/>
            <person name="Zhou K."/>
            <person name="Armbrust E.V."/>
            <person name="Bhattacharya D."/>
            <person name="Goodenough U.W."/>
            <person name="Van de Peer Y."/>
            <person name="Grigoriev I.V."/>
        </authorList>
    </citation>
    <scope>NUCLEOTIDE SEQUENCE [LARGE SCALE GENOMIC DNA]</scope>
    <source>
        <strain evidence="3 4">CCMP1545</strain>
    </source>
</reference>
<dbReference type="OMA" id="NTSNPCF"/>
<name>C1N3D5_MICPC</name>
<proteinExistence type="predicted"/>
<dbReference type="EMBL" id="GG663746">
    <property type="protein sequence ID" value="EEH53178.1"/>
    <property type="molecule type" value="Genomic_DNA"/>
</dbReference>
<dbReference type="PROSITE" id="PS50908">
    <property type="entry name" value="RWD"/>
    <property type="match status" value="1"/>
</dbReference>
<dbReference type="SMART" id="SM00591">
    <property type="entry name" value="RWD"/>
    <property type="match status" value="1"/>
</dbReference>
<dbReference type="OrthoDB" id="277175at2759"/>
<dbReference type="CDD" id="cd23823">
    <property type="entry name" value="RWD_GCN2"/>
    <property type="match status" value="1"/>
</dbReference>
<evidence type="ECO:0000313" key="3">
    <source>
        <dbReference type="EMBL" id="EEH53178.1"/>
    </source>
</evidence>
<sequence length="300" mass="32230">MTDHLEDQAMEIEALESILMDDMSLVDGAEAIPGATHAPCYQIVVSPLGDGEDEDADDESQRARLGLVFSHTPSYPDEVPLLKCRSVHGLFDAELVAVHAALTRAAETSVGCPMIYDLTQVAKEWMRDRAGVVDVVEETPEQIASRLEEEAEARLRAMRATGTPVTPETWRAWEERFEAEETLARLSKGFHARGGAGGDAAAAETPPSAAPGKMKMTGRRYFEERTAAQLDVELDGGEGDREGGGGGGGGGDDDDDFAFSDDDFDDDDDALAAWLAARGGDGDGSENEEEEDEDEDYVPS</sequence>
<evidence type="ECO:0000256" key="1">
    <source>
        <dbReference type="SAM" id="MobiDB-lite"/>
    </source>
</evidence>
<dbReference type="STRING" id="564608.C1N3D5"/>
<dbReference type="Pfam" id="PF05773">
    <property type="entry name" value="RWD"/>
    <property type="match status" value="1"/>
</dbReference>
<dbReference type="KEGG" id="mpp:MICPUCDRAFT_52134"/>
<dbReference type="eggNOG" id="KOG4018">
    <property type="taxonomic scope" value="Eukaryota"/>
</dbReference>
<evidence type="ECO:0000259" key="2">
    <source>
        <dbReference type="PROSITE" id="PS50908"/>
    </source>
</evidence>